<dbReference type="OrthoDB" id="289247at2759"/>
<accession>A0A1D2MNK5</accession>
<protein>
    <submittedName>
        <fullName evidence="5">Multiple coagulation factor deficiency protein 2</fullName>
    </submittedName>
</protein>
<dbReference type="InterPro" id="IPR052110">
    <property type="entry name" value="MCFD2-like"/>
</dbReference>
<proteinExistence type="predicted"/>
<dbReference type="InterPro" id="IPR002048">
    <property type="entry name" value="EF_hand_dom"/>
</dbReference>
<evidence type="ECO:0000256" key="2">
    <source>
        <dbReference type="ARBA" id="ARBA00022737"/>
    </source>
</evidence>
<feature type="domain" description="EF-hand" evidence="4">
    <location>
        <begin position="31"/>
        <end position="109"/>
    </location>
</feature>
<dbReference type="Pfam" id="PF13499">
    <property type="entry name" value="EF-hand_7"/>
    <property type="match status" value="1"/>
</dbReference>
<gene>
    <name evidence="5" type="ORF">Ocin01_12257</name>
</gene>
<dbReference type="Proteomes" id="UP000094527">
    <property type="component" value="Unassembled WGS sequence"/>
</dbReference>
<dbReference type="STRING" id="48709.A0A1D2MNK5"/>
<dbReference type="EMBL" id="LJIJ01000807">
    <property type="protein sequence ID" value="ODM94425.1"/>
    <property type="molecule type" value="Genomic_DNA"/>
</dbReference>
<keyword evidence="1" id="KW-0732">Signal</keyword>
<evidence type="ECO:0000259" key="4">
    <source>
        <dbReference type="Pfam" id="PF13499"/>
    </source>
</evidence>
<dbReference type="SUPFAM" id="SSF47473">
    <property type="entry name" value="EF-hand"/>
    <property type="match status" value="1"/>
</dbReference>
<keyword evidence="6" id="KW-1185">Reference proteome</keyword>
<keyword evidence="3" id="KW-0106">Calcium</keyword>
<dbReference type="PANTHER" id="PTHR23104:SF17">
    <property type="entry name" value="EF-HAND DOMAIN-CONTAINING PROTEIN"/>
    <property type="match status" value="1"/>
</dbReference>
<dbReference type="InterPro" id="IPR011992">
    <property type="entry name" value="EF-hand-dom_pair"/>
</dbReference>
<reference evidence="5 6" key="1">
    <citation type="journal article" date="2016" name="Genome Biol. Evol.">
        <title>Gene Family Evolution Reflects Adaptation to Soil Environmental Stressors in the Genome of the Collembolan Orchesella cincta.</title>
        <authorList>
            <person name="Faddeeva-Vakhrusheva A."/>
            <person name="Derks M.F."/>
            <person name="Anvar S.Y."/>
            <person name="Agamennone V."/>
            <person name="Suring W."/>
            <person name="Smit S."/>
            <person name="van Straalen N.M."/>
            <person name="Roelofs D."/>
        </authorList>
    </citation>
    <scope>NUCLEOTIDE SEQUENCE [LARGE SCALE GENOMIC DNA]</scope>
    <source>
        <tissue evidence="5">Mixed pool</tissue>
    </source>
</reference>
<comment type="caution">
    <text evidence="5">The sequence shown here is derived from an EMBL/GenBank/DDBJ whole genome shotgun (WGS) entry which is preliminary data.</text>
</comment>
<dbReference type="PANTHER" id="PTHR23104">
    <property type="entry name" value="MULTIPLE COAGULATION FACTOR DEFICIENCY PROTEIN 2 NEURAL STEM CELL DERIVED NEURONAL SURVIVAL PROTEIN"/>
    <property type="match status" value="1"/>
</dbReference>
<dbReference type="PROSITE" id="PS00018">
    <property type="entry name" value="EF_HAND_1"/>
    <property type="match status" value="2"/>
</dbReference>
<organism evidence="5 6">
    <name type="scientific">Orchesella cincta</name>
    <name type="common">Springtail</name>
    <name type="synonym">Podura cincta</name>
    <dbReference type="NCBI Taxonomy" id="48709"/>
    <lineage>
        <taxon>Eukaryota</taxon>
        <taxon>Metazoa</taxon>
        <taxon>Ecdysozoa</taxon>
        <taxon>Arthropoda</taxon>
        <taxon>Hexapoda</taxon>
        <taxon>Collembola</taxon>
        <taxon>Entomobryomorpha</taxon>
        <taxon>Entomobryoidea</taxon>
        <taxon>Orchesellidae</taxon>
        <taxon>Orchesellinae</taxon>
        <taxon>Orchesella</taxon>
    </lineage>
</organism>
<keyword evidence="2" id="KW-0677">Repeat</keyword>
<dbReference type="AlphaFoldDB" id="A0A1D2MNK5"/>
<evidence type="ECO:0000256" key="3">
    <source>
        <dbReference type="ARBA" id="ARBA00022837"/>
    </source>
</evidence>
<evidence type="ECO:0000313" key="6">
    <source>
        <dbReference type="Proteomes" id="UP000094527"/>
    </source>
</evidence>
<evidence type="ECO:0000256" key="1">
    <source>
        <dbReference type="ARBA" id="ARBA00022729"/>
    </source>
</evidence>
<name>A0A1D2MNK5_ORCCI</name>
<dbReference type="GO" id="GO:0005509">
    <property type="term" value="F:calcium ion binding"/>
    <property type="evidence" value="ECO:0007669"/>
    <property type="project" value="InterPro"/>
</dbReference>
<dbReference type="OMA" id="THDHEGN"/>
<sequence>MFDTSSIDKERDHIQRHMSVPIDTTKMSSNELQFHYFKMYDTDDNNMLDGCELMKSVLHWHDDQTKNNTGETENQIQAFTDETLAELIDPLLIRGDLNKDGFIDYGEYQVAQIKKEPDQPTQPE</sequence>
<dbReference type="Gene3D" id="1.10.238.10">
    <property type="entry name" value="EF-hand"/>
    <property type="match status" value="1"/>
</dbReference>
<evidence type="ECO:0000313" key="5">
    <source>
        <dbReference type="EMBL" id="ODM94425.1"/>
    </source>
</evidence>
<dbReference type="InterPro" id="IPR018247">
    <property type="entry name" value="EF_Hand_1_Ca_BS"/>
</dbReference>